<dbReference type="InterPro" id="IPR029063">
    <property type="entry name" value="SAM-dependent_MTases_sf"/>
</dbReference>
<evidence type="ECO:0000256" key="4">
    <source>
        <dbReference type="HAMAP-Rule" id="MF_03044"/>
    </source>
</evidence>
<feature type="region of interest" description="Disordered" evidence="5">
    <location>
        <begin position="1"/>
        <end position="35"/>
    </location>
</feature>
<accession>A0A8E2DT29</accession>
<proteinExistence type="inferred from homology"/>
<dbReference type="InterPro" id="IPR021867">
    <property type="entry name" value="Bmt2/SAMTOR"/>
</dbReference>
<protein>
    <recommendedName>
        <fullName evidence="4">25S rRNA adenine-N(1) methyltransferase</fullName>
        <ecNumber evidence="4">2.1.1.-</ecNumber>
    </recommendedName>
</protein>
<dbReference type="OrthoDB" id="5954793at2759"/>
<name>A0A8E2DT29_9APHY</name>
<keyword evidence="7" id="KW-1185">Reference proteome</keyword>
<feature type="compositionally biased region" description="Basic residues" evidence="5">
    <location>
        <begin position="1"/>
        <end position="11"/>
    </location>
</feature>
<comment type="similarity">
    <text evidence="4">Belongs to the BMT2 family.</text>
</comment>
<dbReference type="AlphaFoldDB" id="A0A8E2DT29"/>
<evidence type="ECO:0000256" key="1">
    <source>
        <dbReference type="ARBA" id="ARBA00022603"/>
    </source>
</evidence>
<sequence length="293" mass="33111">MPKAVKRKRKAPVTARLNDARPVGPSGSSSKPQSTRTVIRRFHVLIKRQAQLSALLKQRKFHSNVEDTRKELFDVEREIGELGGLEAYQTMSSIGQGNDRGGGSERVLVGWLKELRLHEDRKDGCLRLLEVGALKPDNYASCTSWISVTPIDLHSRHPAIVEQDFLLMSEEEHRGTWDIISLSLVINFVPDAKDRGRMLRLAHSMLRLDGLLFIALPLPCVLNSRYMTEEKFDGLIRVLGFTAIQTRWKPGGKMAYWLLRKTSGPSTRASDLAPYAKKTELRSGKRNNFVILL</sequence>
<dbReference type="EC" id="2.1.1.-" evidence="4"/>
<dbReference type="SUPFAM" id="SSF53335">
    <property type="entry name" value="S-adenosyl-L-methionine-dependent methyltransferases"/>
    <property type="match status" value="1"/>
</dbReference>
<evidence type="ECO:0000313" key="6">
    <source>
        <dbReference type="EMBL" id="OCH95320.1"/>
    </source>
</evidence>
<dbReference type="Proteomes" id="UP000250043">
    <property type="component" value="Unassembled WGS sequence"/>
</dbReference>
<dbReference type="EMBL" id="KV722337">
    <property type="protein sequence ID" value="OCH95320.1"/>
    <property type="molecule type" value="Genomic_DNA"/>
</dbReference>
<evidence type="ECO:0000256" key="5">
    <source>
        <dbReference type="SAM" id="MobiDB-lite"/>
    </source>
</evidence>
<dbReference type="Gene3D" id="3.40.50.150">
    <property type="entry name" value="Vaccinia Virus protein VP39"/>
    <property type="match status" value="1"/>
</dbReference>
<dbReference type="HAMAP" id="MF_03044">
    <property type="entry name" value="BMT2"/>
    <property type="match status" value="1"/>
</dbReference>
<evidence type="ECO:0000256" key="2">
    <source>
        <dbReference type="ARBA" id="ARBA00022679"/>
    </source>
</evidence>
<gene>
    <name evidence="6" type="ORF">OBBRIDRAFT_720830</name>
</gene>
<reference evidence="6 7" key="1">
    <citation type="submission" date="2016-07" db="EMBL/GenBank/DDBJ databases">
        <title>Draft genome of the white-rot fungus Obba rivulosa 3A-2.</title>
        <authorList>
            <consortium name="DOE Joint Genome Institute"/>
            <person name="Miettinen O."/>
            <person name="Riley R."/>
            <person name="Acob R."/>
            <person name="Barry K."/>
            <person name="Cullen D."/>
            <person name="De Vries R."/>
            <person name="Hainaut M."/>
            <person name="Hatakka A."/>
            <person name="Henrissat B."/>
            <person name="Hilden K."/>
            <person name="Kuo R."/>
            <person name="Labutti K."/>
            <person name="Lipzen A."/>
            <person name="Makela M.R."/>
            <person name="Sandor L."/>
            <person name="Spatafora J.W."/>
            <person name="Grigoriev I.V."/>
            <person name="Hibbett D.S."/>
        </authorList>
    </citation>
    <scope>NUCLEOTIDE SEQUENCE [LARGE SCALE GENOMIC DNA]</scope>
    <source>
        <strain evidence="6 7">3A-2</strain>
    </source>
</reference>
<feature type="binding site" evidence="4">
    <location>
        <position position="152"/>
    </location>
    <ligand>
        <name>S-adenosyl-L-methionine</name>
        <dbReference type="ChEBI" id="CHEBI:59789"/>
    </ligand>
</feature>
<keyword evidence="1 4" id="KW-0489">Methyltransferase</keyword>
<dbReference type="GO" id="GO:0016433">
    <property type="term" value="F:rRNA (adenine) methyltransferase activity"/>
    <property type="evidence" value="ECO:0007669"/>
    <property type="project" value="UniProtKB-UniRule"/>
</dbReference>
<keyword evidence="4" id="KW-0539">Nucleus</keyword>
<organism evidence="6 7">
    <name type="scientific">Obba rivulosa</name>
    <dbReference type="NCBI Taxonomy" id="1052685"/>
    <lineage>
        <taxon>Eukaryota</taxon>
        <taxon>Fungi</taxon>
        <taxon>Dikarya</taxon>
        <taxon>Basidiomycota</taxon>
        <taxon>Agaricomycotina</taxon>
        <taxon>Agaricomycetes</taxon>
        <taxon>Polyporales</taxon>
        <taxon>Gelatoporiaceae</taxon>
        <taxon>Obba</taxon>
    </lineage>
</organism>
<comment type="subcellular location">
    <subcellularLocation>
        <location evidence="4">Nucleus</location>
        <location evidence="4">Nucleolus</location>
    </subcellularLocation>
</comment>
<comment type="function">
    <text evidence="4">S-adenosyl-L-methionine-dependent methyltransferase that specifically methylates the N(1) position of an adenine present in helix 65 in 25S rRNA.</text>
</comment>
<dbReference type="PANTHER" id="PTHR21008">
    <property type="entry name" value="S-ADENOSYLMETHIONINE SENSOR UPSTREAM OF MTORC1-RELATED"/>
    <property type="match status" value="1"/>
</dbReference>
<dbReference type="PANTHER" id="PTHR21008:SF1">
    <property type="entry name" value="25S RRNA (ADENINE(2142)-N(1))-METHYLTRANSFERASE"/>
    <property type="match status" value="1"/>
</dbReference>
<evidence type="ECO:0000256" key="3">
    <source>
        <dbReference type="ARBA" id="ARBA00022691"/>
    </source>
</evidence>
<dbReference type="GO" id="GO:0005730">
    <property type="term" value="C:nucleolus"/>
    <property type="evidence" value="ECO:0007669"/>
    <property type="project" value="UniProtKB-SubCell"/>
</dbReference>
<evidence type="ECO:0000313" key="7">
    <source>
        <dbReference type="Proteomes" id="UP000250043"/>
    </source>
</evidence>
<dbReference type="Pfam" id="PF11968">
    <property type="entry name" value="Bmt2"/>
    <property type="match status" value="1"/>
</dbReference>
<keyword evidence="3 4" id="KW-0949">S-adenosyl-L-methionine</keyword>
<feature type="binding site" evidence="4">
    <location>
        <position position="132"/>
    </location>
    <ligand>
        <name>S-adenosyl-L-methionine</name>
        <dbReference type="ChEBI" id="CHEBI:59789"/>
    </ligand>
</feature>
<feature type="compositionally biased region" description="Polar residues" evidence="5">
    <location>
        <begin position="26"/>
        <end position="35"/>
    </location>
</feature>
<keyword evidence="2 4" id="KW-0808">Transferase</keyword>